<dbReference type="Proteomes" id="UP000237105">
    <property type="component" value="Unassembled WGS sequence"/>
</dbReference>
<reference evidence="3" key="1">
    <citation type="submission" date="2016-06" db="EMBL/GenBank/DDBJ databases">
        <title>Parallel loss of symbiosis genes in relatives of nitrogen-fixing non-legume Parasponia.</title>
        <authorList>
            <person name="Van Velzen R."/>
            <person name="Holmer R."/>
            <person name="Bu F."/>
            <person name="Rutten L."/>
            <person name="Van Zeijl A."/>
            <person name="Liu W."/>
            <person name="Santuari L."/>
            <person name="Cao Q."/>
            <person name="Sharma T."/>
            <person name="Shen D."/>
            <person name="Roswanjaya Y."/>
            <person name="Wardhani T."/>
            <person name="Kalhor M.S."/>
            <person name="Jansen J."/>
            <person name="Van den Hoogen J."/>
            <person name="Gungor B."/>
            <person name="Hartog M."/>
            <person name="Hontelez J."/>
            <person name="Verver J."/>
            <person name="Yang W.-C."/>
            <person name="Schijlen E."/>
            <person name="Repin R."/>
            <person name="Schilthuizen M."/>
            <person name="Schranz E."/>
            <person name="Heidstra R."/>
            <person name="Miyata K."/>
            <person name="Fedorova E."/>
            <person name="Kohlen W."/>
            <person name="Bisseling T."/>
            <person name="Smit S."/>
            <person name="Geurts R."/>
        </authorList>
    </citation>
    <scope>NUCLEOTIDE SEQUENCE [LARGE SCALE GENOMIC DNA]</scope>
    <source>
        <strain evidence="3">cv. WU1-14</strain>
    </source>
</reference>
<dbReference type="AlphaFoldDB" id="A0A2P5CP99"/>
<evidence type="ECO:0000313" key="3">
    <source>
        <dbReference type="Proteomes" id="UP000237105"/>
    </source>
</evidence>
<keyword evidence="1" id="KW-0812">Transmembrane</keyword>
<feature type="transmembrane region" description="Helical" evidence="1">
    <location>
        <begin position="36"/>
        <end position="56"/>
    </location>
</feature>
<accession>A0A2P5CP99</accession>
<keyword evidence="1" id="KW-0472">Membrane</keyword>
<evidence type="ECO:0000313" key="2">
    <source>
        <dbReference type="EMBL" id="PON62873.1"/>
    </source>
</evidence>
<name>A0A2P5CP99_PARAD</name>
<keyword evidence="3" id="KW-1185">Reference proteome</keyword>
<comment type="caution">
    <text evidence="2">The sequence shown here is derived from an EMBL/GenBank/DDBJ whole genome shotgun (WGS) entry which is preliminary data.</text>
</comment>
<protein>
    <submittedName>
        <fullName evidence="2">Uncharacterized protein</fullName>
    </submittedName>
</protein>
<gene>
    <name evidence="2" type="ORF">PanWU01x14_135490</name>
</gene>
<proteinExistence type="predicted"/>
<dbReference type="EMBL" id="JXTB01000109">
    <property type="protein sequence ID" value="PON62873.1"/>
    <property type="molecule type" value="Genomic_DNA"/>
</dbReference>
<evidence type="ECO:0000256" key="1">
    <source>
        <dbReference type="SAM" id="Phobius"/>
    </source>
</evidence>
<sequence>MEGMLNKYPKAQYAQYTAKQKLYKEQFLTAPLAHSYSVFFGALFGVSGVSSFLGLIKDFCVSNTGIYASLVFLKTSLTALSDSRGLASFFSTSSNLEVAHGAVPTFFAELGESIVSVAASSRDAYHE</sequence>
<organism evidence="2 3">
    <name type="scientific">Parasponia andersonii</name>
    <name type="common">Sponia andersonii</name>
    <dbReference type="NCBI Taxonomy" id="3476"/>
    <lineage>
        <taxon>Eukaryota</taxon>
        <taxon>Viridiplantae</taxon>
        <taxon>Streptophyta</taxon>
        <taxon>Embryophyta</taxon>
        <taxon>Tracheophyta</taxon>
        <taxon>Spermatophyta</taxon>
        <taxon>Magnoliopsida</taxon>
        <taxon>eudicotyledons</taxon>
        <taxon>Gunneridae</taxon>
        <taxon>Pentapetalae</taxon>
        <taxon>rosids</taxon>
        <taxon>fabids</taxon>
        <taxon>Rosales</taxon>
        <taxon>Cannabaceae</taxon>
        <taxon>Parasponia</taxon>
    </lineage>
</organism>
<dbReference type="OrthoDB" id="10293054at2759"/>
<keyword evidence="1" id="KW-1133">Transmembrane helix</keyword>